<evidence type="ECO:0000313" key="9">
    <source>
        <dbReference type="EMBL" id="QIV93873.1"/>
    </source>
</evidence>
<dbReference type="PANTHER" id="PTHR11384">
    <property type="entry name" value="ATP-BINDING CASSETTE, SUB-FAMILY D MEMBER"/>
    <property type="match status" value="1"/>
</dbReference>
<feature type="domain" description="ABC transmembrane type-1" evidence="8">
    <location>
        <begin position="31"/>
        <end position="325"/>
    </location>
</feature>
<dbReference type="SUPFAM" id="SSF52540">
    <property type="entry name" value="P-loop containing nucleoside triphosphate hydrolases"/>
    <property type="match status" value="1"/>
</dbReference>
<keyword evidence="9" id="KW-0067">ATP-binding</keyword>
<feature type="transmembrane region" description="Helical" evidence="6">
    <location>
        <begin position="21"/>
        <end position="44"/>
    </location>
</feature>
<evidence type="ECO:0000256" key="2">
    <source>
        <dbReference type="ARBA" id="ARBA00022448"/>
    </source>
</evidence>
<dbReference type="PROSITE" id="PS50893">
    <property type="entry name" value="ABC_TRANSPORTER_2"/>
    <property type="match status" value="1"/>
</dbReference>
<evidence type="ECO:0000256" key="1">
    <source>
        <dbReference type="ARBA" id="ARBA00004651"/>
    </source>
</evidence>
<keyword evidence="2" id="KW-0813">Transport</keyword>
<dbReference type="KEGG" id="afri:E3E15_00280"/>
<dbReference type="RefSeq" id="WP_172106163.1">
    <property type="nucleotide sequence ID" value="NZ_CP038017.1"/>
</dbReference>
<keyword evidence="3 6" id="KW-0812">Transmembrane</keyword>
<comment type="subcellular location">
    <subcellularLocation>
        <location evidence="1">Cell membrane</location>
        <topology evidence="1">Multi-pass membrane protein</topology>
    </subcellularLocation>
</comment>
<evidence type="ECO:0000256" key="4">
    <source>
        <dbReference type="ARBA" id="ARBA00022989"/>
    </source>
</evidence>
<evidence type="ECO:0000256" key="3">
    <source>
        <dbReference type="ARBA" id="ARBA00022692"/>
    </source>
</evidence>
<feature type="transmembrane region" description="Helical" evidence="6">
    <location>
        <begin position="266"/>
        <end position="286"/>
    </location>
</feature>
<dbReference type="Proteomes" id="UP000503320">
    <property type="component" value="Chromosome"/>
</dbReference>
<dbReference type="InterPro" id="IPR011527">
    <property type="entry name" value="ABC1_TM_dom"/>
</dbReference>
<dbReference type="InterPro" id="IPR050835">
    <property type="entry name" value="ABC_transporter_sub-D"/>
</dbReference>
<dbReference type="Gene3D" id="3.40.50.300">
    <property type="entry name" value="P-loop containing nucleotide triphosphate hydrolases"/>
    <property type="match status" value="1"/>
</dbReference>
<accession>A0A6M3HRX1</accession>
<dbReference type="GO" id="GO:0005524">
    <property type="term" value="F:ATP binding"/>
    <property type="evidence" value="ECO:0007669"/>
    <property type="project" value="UniProtKB-KW"/>
</dbReference>
<dbReference type="AlphaFoldDB" id="A0A6M3HRX1"/>
<keyword evidence="10" id="KW-1185">Reference proteome</keyword>
<dbReference type="Gene3D" id="1.20.1560.10">
    <property type="entry name" value="ABC transporter type 1, transmembrane domain"/>
    <property type="match status" value="1"/>
</dbReference>
<keyword evidence="9" id="KW-0547">Nucleotide-binding</keyword>
<keyword evidence="5 6" id="KW-0472">Membrane</keyword>
<feature type="transmembrane region" description="Helical" evidence="6">
    <location>
        <begin position="298"/>
        <end position="318"/>
    </location>
</feature>
<evidence type="ECO:0000313" key="10">
    <source>
        <dbReference type="Proteomes" id="UP000503320"/>
    </source>
</evidence>
<reference evidence="9 10" key="1">
    <citation type="submission" date="2019-03" db="EMBL/GenBank/DDBJ databases">
        <title>Complete Genome Sequence of Allofrancisella frigidaquae Strain SYSU 10HL1970 Isolated from Water-Cooling Systems in China.</title>
        <authorList>
            <person name="Ohrman C."/>
            <person name="Uneklint I."/>
            <person name="Sjodin A."/>
        </authorList>
    </citation>
    <scope>NUCLEOTIDE SEQUENCE [LARGE SCALE GENOMIC DNA]</scope>
    <source>
        <strain evidence="9 10">SYSU 10HL1970</strain>
    </source>
</reference>
<dbReference type="InterPro" id="IPR036640">
    <property type="entry name" value="ABC1_TM_sf"/>
</dbReference>
<dbReference type="Pfam" id="PF00005">
    <property type="entry name" value="ABC_tran"/>
    <property type="match status" value="1"/>
</dbReference>
<organism evidence="9 10">
    <name type="scientific">Allofrancisella frigidaquae</name>
    <dbReference type="NCBI Taxonomy" id="1085644"/>
    <lineage>
        <taxon>Bacteria</taxon>
        <taxon>Pseudomonadati</taxon>
        <taxon>Pseudomonadota</taxon>
        <taxon>Gammaproteobacteria</taxon>
        <taxon>Thiotrichales</taxon>
        <taxon>Francisellaceae</taxon>
        <taxon>Allofrancisella</taxon>
    </lineage>
</organism>
<feature type="transmembrane region" description="Helical" evidence="6">
    <location>
        <begin position="181"/>
        <end position="201"/>
    </location>
</feature>
<dbReference type="PROSITE" id="PS50929">
    <property type="entry name" value="ABC_TM1F"/>
    <property type="match status" value="1"/>
</dbReference>
<dbReference type="InterPro" id="IPR003439">
    <property type="entry name" value="ABC_transporter-like_ATP-bd"/>
</dbReference>
<dbReference type="InterPro" id="IPR027417">
    <property type="entry name" value="P-loop_NTPase"/>
</dbReference>
<name>A0A6M3HRX1_9GAMM</name>
<dbReference type="EMBL" id="CP038017">
    <property type="protein sequence ID" value="QIV93873.1"/>
    <property type="molecule type" value="Genomic_DNA"/>
</dbReference>
<dbReference type="GO" id="GO:0140359">
    <property type="term" value="F:ABC-type transporter activity"/>
    <property type="evidence" value="ECO:0007669"/>
    <property type="project" value="InterPro"/>
</dbReference>
<dbReference type="GO" id="GO:0016887">
    <property type="term" value="F:ATP hydrolysis activity"/>
    <property type="evidence" value="ECO:0007669"/>
    <property type="project" value="InterPro"/>
</dbReference>
<feature type="transmembrane region" description="Helical" evidence="6">
    <location>
        <begin position="141"/>
        <end position="161"/>
    </location>
</feature>
<dbReference type="SUPFAM" id="SSF90123">
    <property type="entry name" value="ABC transporter transmembrane region"/>
    <property type="match status" value="1"/>
</dbReference>
<evidence type="ECO:0000259" key="8">
    <source>
        <dbReference type="PROSITE" id="PS50929"/>
    </source>
</evidence>
<dbReference type="PANTHER" id="PTHR11384:SF59">
    <property type="entry name" value="LYSOSOMAL COBALAMIN TRANSPORTER ABCD4"/>
    <property type="match status" value="1"/>
</dbReference>
<keyword evidence="4 6" id="KW-1133">Transmembrane helix</keyword>
<evidence type="ECO:0000256" key="6">
    <source>
        <dbReference type="SAM" id="Phobius"/>
    </source>
</evidence>
<evidence type="ECO:0000256" key="5">
    <source>
        <dbReference type="ARBA" id="ARBA00023136"/>
    </source>
</evidence>
<proteinExistence type="predicted"/>
<feature type="domain" description="ABC transporter" evidence="7">
    <location>
        <begin position="359"/>
        <end position="556"/>
    </location>
</feature>
<gene>
    <name evidence="9" type="ORF">E3E15_00280</name>
</gene>
<dbReference type="Pfam" id="PF06472">
    <property type="entry name" value="ABC_membrane_2"/>
    <property type="match status" value="1"/>
</dbReference>
<evidence type="ECO:0000259" key="7">
    <source>
        <dbReference type="PROSITE" id="PS50893"/>
    </source>
</evidence>
<feature type="transmembrane region" description="Helical" evidence="6">
    <location>
        <begin position="64"/>
        <end position="87"/>
    </location>
</feature>
<dbReference type="GO" id="GO:0005886">
    <property type="term" value="C:plasma membrane"/>
    <property type="evidence" value="ECO:0007669"/>
    <property type="project" value="UniProtKB-SubCell"/>
</dbReference>
<sequence length="557" mass="65676">MVLVKGVWLVTKPFWVNNLNFRTLLALLCCILLEFISVSLSVYLNYWNVDFYNSLQQYNYQLLVYQLMKFIFIIFFMLANSFALYVISQIFVIRMREYLTNFYTKYWLYSKTYYVSDLGEYDNPDERISYDIKELVNLLKYLFLGFVGSVLTFVLFSWILWHLSGSFTFNFYGYQLTIHGYLFWFAVLLAAVNILMVIKVGKPLRKLVYDRQKYEAEFRFGLATIRNNSYHIHDNSLEKVKFLKSKTNFKYVVDNFYTLTFREIKISLVTSLFSQIYGIIGIFLSLPRYFARALSFGQIMQINAAFLKVVSPLLFFVYSYEQVTELKTNVKRLIELKKQIDNSNDKKLYTIDTSQKELLKIENLTVSNPQKVLFTDLNFSLKNRQSLLVQGKTGVGKTMLLKVIKGAYKNFEGKVCYNTKPQILFLTSRVYFPKDDFKRAIFSPLMTNIPSDKDFIHILKELDLLYLQKFIGQCYNWNNVLSEGEQQKLAFCKLFIKEYDLILLDEATSNLDLGTQEKLYLFLKQKETVFITVSQDKELKKFHDKLLSITSYIDSLC</sequence>
<protein>
    <submittedName>
        <fullName evidence="9">ABC transporter ATP-binding protein/permease</fullName>
    </submittedName>
</protein>